<feature type="domain" description="MOSC" evidence="1">
    <location>
        <begin position="28"/>
        <end position="176"/>
    </location>
</feature>
<dbReference type="GO" id="GO:0030170">
    <property type="term" value="F:pyridoxal phosphate binding"/>
    <property type="evidence" value="ECO:0007669"/>
    <property type="project" value="InterPro"/>
</dbReference>
<dbReference type="PROSITE" id="PS51340">
    <property type="entry name" value="MOSC"/>
    <property type="match status" value="1"/>
</dbReference>
<dbReference type="Pfam" id="PF03473">
    <property type="entry name" value="MOSC"/>
    <property type="match status" value="1"/>
</dbReference>
<dbReference type="Gene3D" id="2.40.33.20">
    <property type="entry name" value="PK beta-barrel domain-like"/>
    <property type="match status" value="1"/>
</dbReference>
<accession>A0AA46SJE4</accession>
<dbReference type="GO" id="GO:0003824">
    <property type="term" value="F:catalytic activity"/>
    <property type="evidence" value="ECO:0007669"/>
    <property type="project" value="InterPro"/>
</dbReference>
<dbReference type="InterPro" id="IPR052716">
    <property type="entry name" value="MOSC_domain"/>
</dbReference>
<dbReference type="EMBL" id="CP107027">
    <property type="protein sequence ID" value="UYG95480.1"/>
    <property type="molecule type" value="Genomic_DNA"/>
</dbReference>
<evidence type="ECO:0000313" key="2">
    <source>
        <dbReference type="EMBL" id="UYG95480.1"/>
    </source>
</evidence>
<reference evidence="2" key="1">
    <citation type="submission" date="2022-10" db="EMBL/GenBank/DDBJ databases">
        <title>Mechanism of multi-heavy metal repair in Cytobacillus Firmus M7.</title>
        <authorList>
            <person name="Li X."/>
            <person name="Yu C."/>
        </authorList>
    </citation>
    <scope>NUCLEOTIDE SEQUENCE</scope>
    <source>
        <strain evidence="2">M7</strain>
    </source>
</reference>
<dbReference type="AlphaFoldDB" id="A0AA46SJE4"/>
<evidence type="ECO:0000313" key="3">
    <source>
        <dbReference type="Proteomes" id="UP001163104"/>
    </source>
</evidence>
<dbReference type="SUPFAM" id="SSF50800">
    <property type="entry name" value="PK beta-barrel domain-like"/>
    <property type="match status" value="1"/>
</dbReference>
<dbReference type="InterPro" id="IPR011037">
    <property type="entry name" value="Pyrv_Knase-like_insert_dom_sf"/>
</dbReference>
<dbReference type="InterPro" id="IPR005302">
    <property type="entry name" value="MoCF_Sase_C"/>
</dbReference>
<proteinExistence type="predicted"/>
<dbReference type="GO" id="GO:0030151">
    <property type="term" value="F:molybdenum ion binding"/>
    <property type="evidence" value="ECO:0007669"/>
    <property type="project" value="InterPro"/>
</dbReference>
<protein>
    <submittedName>
        <fullName evidence="2">MOSC domain-containing protein</fullName>
    </submittedName>
</protein>
<gene>
    <name evidence="2" type="ORF">OD459_00180</name>
</gene>
<dbReference type="RefSeq" id="WP_048008693.1">
    <property type="nucleotide sequence ID" value="NZ_CP107027.1"/>
</dbReference>
<dbReference type="PANTHER" id="PTHR36930:SF1">
    <property type="entry name" value="MOSC DOMAIN-CONTAINING PROTEIN"/>
    <property type="match status" value="1"/>
</dbReference>
<evidence type="ECO:0000259" key="1">
    <source>
        <dbReference type="PROSITE" id="PS51340"/>
    </source>
</evidence>
<sequence>MHTEKTERPIAGTVIAVSLSKKHTFSKERKDIIKLVEGLGVQGDAHSGSTVKHRSRVAQNPDQPNLRQVHLIQQELFEELSGRFHIEPGQMGENITTAGINLLELPVNSILFLGHSAMIKITGLRNPCAQIDQFQPGLLNAVIEKDENGNLIRKAGIMGIVLESGEVKPGDEIRVELPPKPFKKLERV</sequence>
<organism evidence="2 3">
    <name type="scientific">Cytobacillus firmus</name>
    <name type="common">Bacillus firmus</name>
    <dbReference type="NCBI Taxonomy" id="1399"/>
    <lineage>
        <taxon>Bacteria</taxon>
        <taxon>Bacillati</taxon>
        <taxon>Bacillota</taxon>
        <taxon>Bacilli</taxon>
        <taxon>Bacillales</taxon>
        <taxon>Bacillaceae</taxon>
        <taxon>Cytobacillus</taxon>
    </lineage>
</organism>
<name>A0AA46SJE4_CYTFI</name>
<dbReference type="PANTHER" id="PTHR36930">
    <property type="entry name" value="METAL-SULFUR CLUSTER BIOSYNTHESIS PROTEINS YUAD-RELATED"/>
    <property type="match status" value="1"/>
</dbReference>
<dbReference type="Proteomes" id="UP001163104">
    <property type="component" value="Chromosome"/>
</dbReference>